<organism evidence="5 6">
    <name type="scientific">Rhodamnia argentea</name>
    <dbReference type="NCBI Taxonomy" id="178133"/>
    <lineage>
        <taxon>Eukaryota</taxon>
        <taxon>Viridiplantae</taxon>
        <taxon>Streptophyta</taxon>
        <taxon>Embryophyta</taxon>
        <taxon>Tracheophyta</taxon>
        <taxon>Spermatophyta</taxon>
        <taxon>Magnoliopsida</taxon>
        <taxon>eudicotyledons</taxon>
        <taxon>Gunneridae</taxon>
        <taxon>Pentapetalae</taxon>
        <taxon>rosids</taxon>
        <taxon>malvids</taxon>
        <taxon>Myrtales</taxon>
        <taxon>Myrtaceae</taxon>
        <taxon>Myrtoideae</taxon>
        <taxon>Myrteae</taxon>
        <taxon>Australasian group</taxon>
        <taxon>Rhodamnia</taxon>
    </lineage>
</organism>
<dbReference type="Gene3D" id="1.10.8.430">
    <property type="entry name" value="Helical domain of apoptotic protease-activating factors"/>
    <property type="match status" value="1"/>
</dbReference>
<dbReference type="Pfam" id="PF23282">
    <property type="entry name" value="WHD_ROQ1"/>
    <property type="match status" value="1"/>
</dbReference>
<dbReference type="PROSITE" id="PS50104">
    <property type="entry name" value="TIR"/>
    <property type="match status" value="1"/>
</dbReference>
<dbReference type="InterPro" id="IPR032675">
    <property type="entry name" value="LRR_dom_sf"/>
</dbReference>
<dbReference type="PANTHER" id="PTHR11017">
    <property type="entry name" value="LEUCINE-RICH REPEAT-CONTAINING PROTEIN"/>
    <property type="match status" value="1"/>
</dbReference>
<dbReference type="Gene3D" id="3.40.50.300">
    <property type="entry name" value="P-loop containing nucleotide triphosphate hydrolases"/>
    <property type="match status" value="1"/>
</dbReference>
<dbReference type="SUPFAM" id="SSF52540">
    <property type="entry name" value="P-loop containing nucleoside triphosphate hydrolases"/>
    <property type="match status" value="1"/>
</dbReference>
<dbReference type="InterPro" id="IPR058192">
    <property type="entry name" value="WHD_ROQ1-like"/>
</dbReference>
<dbReference type="Gene3D" id="3.40.50.10140">
    <property type="entry name" value="Toll/interleukin-1 receptor homology (TIR) domain"/>
    <property type="match status" value="1"/>
</dbReference>
<proteinExistence type="predicted"/>
<dbReference type="Proteomes" id="UP000827889">
    <property type="component" value="Chromosome 4"/>
</dbReference>
<dbReference type="GeneID" id="115754017"/>
<accession>A0ABM3HBT0</accession>
<keyword evidence="3" id="KW-0611">Plant defense</keyword>
<dbReference type="InterPro" id="IPR044974">
    <property type="entry name" value="Disease_R_plants"/>
</dbReference>
<dbReference type="PRINTS" id="PR00364">
    <property type="entry name" value="DISEASERSIST"/>
</dbReference>
<dbReference type="RefSeq" id="XP_048134062.1">
    <property type="nucleotide sequence ID" value="XM_048278105.1"/>
</dbReference>
<dbReference type="SUPFAM" id="SSF46785">
    <property type="entry name" value="Winged helix' DNA-binding domain"/>
    <property type="match status" value="1"/>
</dbReference>
<dbReference type="InterPro" id="IPR000157">
    <property type="entry name" value="TIR_dom"/>
</dbReference>
<sequence>MVGHGIFAYRDSEDLHAGDRIDDLLRAVGDSKICIPVLSRGYASSAWCLCELARATELNESTGKPVILPIFFDVTPTEVKLRTELYLKDLEKHERRHGGQIRQQWEAALRKVGEIKGWQVQGKPYGEVIELVVKEVVHKLKARQRPLDSKLVGVDEQVKAIMKLLDVDSGTGVRFVEIHGMGGIGKTTLAKIVFNELCPRFDSQCSFIENIRESSKGNGLVDLQKRLASEISDSRFVEKLTNTDAWMDSIRRRAGSRKVLIVLDDLDGKEQLKKLVGGPETFGSGSIIIITTRDKRILDEEKGILTYEVREMDLDKALELFTWHAFRSISPPDIHKSLSREVASTTGGLPLALEVIGSSLRGKGIKIWEEMLERLKKAPHNEVWEKLKISYDALGDMEKEIFLDIACFVMNEKKSSATYFWDACDLSPHIALEELTDLCLIKIVKSEVIWMHDRFGDLGRDIVRQECSRNPTGHNRLWNGEEALKVVRSKERKDKVQALNLVEHHSDPICITDEELERMPNLKSLKLRAGTFVGDINNHLRELRWLSWYCPLRCTMANFHSENLAVLELSNVDYGENRGGWNILKMANKLKDLSLSRCSELKRTPDFSGCLSLERLSLSKNRSLQEVHSSIGKLKDLTHLDIFKYESLQTLPEEIGGLVNLKHFSMQGCYEMEKLPCSIGKLESLFELDVSSSKIKSLPDSIGNAKHLSFINLTSTPIGELPISIGELTQLEFLSLHRCRRLGELPESIGSLTALEKLYLSETSIVKLPYSIKNLKQLKVIRMGRSHIRRLPATIEMLERLEELHARGCEQLAGELPTEIGKLLSLRILDMSSTRVCAVPAAINSLTRLQELNLTDCNELQELPKLPPSLNCLRVQSTSLRLVPDLGNLTNLVELNLSNGYGLALAQASNPMQTRQLQWVGNLSKLKSLRLCLSDVPVPSSELGCLPRLRELTLSGMDSFNSAIFQLEKLVKIMSLSLSTEGNSTRWA</sequence>
<evidence type="ECO:0000256" key="1">
    <source>
        <dbReference type="ARBA" id="ARBA00022614"/>
    </source>
</evidence>
<reference evidence="6" key="1">
    <citation type="submission" date="2025-08" db="UniProtKB">
        <authorList>
            <consortium name="RefSeq"/>
        </authorList>
    </citation>
    <scope>IDENTIFICATION</scope>
    <source>
        <tissue evidence="6">Leaf</tissue>
    </source>
</reference>
<name>A0ABM3HBT0_9MYRT</name>
<protein>
    <submittedName>
        <fullName evidence="6">Disease resistance protein RUN1-like</fullName>
    </submittedName>
</protein>
<evidence type="ECO:0000259" key="4">
    <source>
        <dbReference type="PROSITE" id="PS50104"/>
    </source>
</evidence>
<dbReference type="InterPro" id="IPR036390">
    <property type="entry name" value="WH_DNA-bd_sf"/>
</dbReference>
<evidence type="ECO:0000313" key="5">
    <source>
        <dbReference type="Proteomes" id="UP000827889"/>
    </source>
</evidence>
<evidence type="ECO:0000313" key="6">
    <source>
        <dbReference type="RefSeq" id="XP_048134062.1"/>
    </source>
</evidence>
<dbReference type="Gene3D" id="3.80.10.10">
    <property type="entry name" value="Ribonuclease Inhibitor"/>
    <property type="match status" value="3"/>
</dbReference>
<dbReference type="InterPro" id="IPR055414">
    <property type="entry name" value="LRR_R13L4/SHOC2-like"/>
</dbReference>
<dbReference type="Pfam" id="PF00931">
    <property type="entry name" value="NB-ARC"/>
    <property type="match status" value="1"/>
</dbReference>
<keyword evidence="1" id="KW-0433">Leucine-rich repeat</keyword>
<dbReference type="InterPro" id="IPR002182">
    <property type="entry name" value="NB-ARC"/>
</dbReference>
<dbReference type="InterPro" id="IPR027417">
    <property type="entry name" value="P-loop_NTPase"/>
</dbReference>
<dbReference type="SUPFAM" id="SSF52058">
    <property type="entry name" value="L domain-like"/>
    <property type="match status" value="2"/>
</dbReference>
<keyword evidence="5" id="KW-1185">Reference proteome</keyword>
<dbReference type="Pfam" id="PF23598">
    <property type="entry name" value="LRR_14"/>
    <property type="match status" value="2"/>
</dbReference>
<evidence type="ECO:0000256" key="2">
    <source>
        <dbReference type="ARBA" id="ARBA00022737"/>
    </source>
</evidence>
<evidence type="ECO:0000256" key="3">
    <source>
        <dbReference type="ARBA" id="ARBA00022821"/>
    </source>
</evidence>
<gene>
    <name evidence="6" type="primary">LOC115754017</name>
</gene>
<dbReference type="PANTHER" id="PTHR11017:SF570">
    <property type="entry name" value="DISEASE RESISTANCE PROTEIN (TIR-NBS CLASS)-RELATED"/>
    <property type="match status" value="1"/>
</dbReference>
<feature type="domain" description="TIR" evidence="4">
    <location>
        <begin position="1"/>
        <end position="140"/>
    </location>
</feature>
<dbReference type="SUPFAM" id="SSF52200">
    <property type="entry name" value="Toll/Interleukin receptor TIR domain"/>
    <property type="match status" value="1"/>
</dbReference>
<dbReference type="Pfam" id="PF01582">
    <property type="entry name" value="TIR"/>
    <property type="match status" value="1"/>
</dbReference>
<dbReference type="InterPro" id="IPR035897">
    <property type="entry name" value="Toll_tir_struct_dom_sf"/>
</dbReference>
<dbReference type="SMART" id="SM00255">
    <property type="entry name" value="TIR"/>
    <property type="match status" value="1"/>
</dbReference>
<dbReference type="InterPro" id="IPR042197">
    <property type="entry name" value="Apaf_helical"/>
</dbReference>
<keyword evidence="2" id="KW-0677">Repeat</keyword>